<protein>
    <submittedName>
        <fullName evidence="1">Heat-shock protein Hsp90</fullName>
    </submittedName>
</protein>
<reference evidence="1" key="1">
    <citation type="submission" date="2020-04" db="EMBL/GenBank/DDBJ databases">
        <title>Deep metagenomics examines the oral microbiome during advanced dental caries in children, revealing novel taxa and co-occurrences with host molecules.</title>
        <authorList>
            <person name="Baker J.L."/>
            <person name="Morton J.T."/>
            <person name="Dinis M."/>
            <person name="Alvarez R."/>
            <person name="Tran N.C."/>
            <person name="Knight R."/>
            <person name="Edlund A."/>
        </authorList>
    </citation>
    <scope>NUCLEOTIDE SEQUENCE</scope>
    <source>
        <strain evidence="1">JCVI_32_bin.14</strain>
    </source>
</reference>
<organism evidence="1 2">
    <name type="scientific">Dialister invisus</name>
    <dbReference type="NCBI Taxonomy" id="218538"/>
    <lineage>
        <taxon>Bacteria</taxon>
        <taxon>Bacillati</taxon>
        <taxon>Bacillota</taxon>
        <taxon>Negativicutes</taxon>
        <taxon>Veillonellales</taxon>
        <taxon>Veillonellaceae</taxon>
        <taxon>Dialister</taxon>
    </lineage>
</organism>
<dbReference type="EMBL" id="JABZMK010000015">
    <property type="protein sequence ID" value="MBF1129240.1"/>
    <property type="molecule type" value="Genomic_DNA"/>
</dbReference>
<comment type="caution">
    <text evidence="1">The sequence shown here is derived from an EMBL/GenBank/DDBJ whole genome shotgun (WGS) entry which is preliminary data.</text>
</comment>
<evidence type="ECO:0000313" key="1">
    <source>
        <dbReference type="EMBL" id="MBF1129240.1"/>
    </source>
</evidence>
<dbReference type="Proteomes" id="UP000757890">
    <property type="component" value="Unassembled WGS sequence"/>
</dbReference>
<dbReference type="AlphaFoldDB" id="A0A930FPH7"/>
<name>A0A930FPH7_9FIRM</name>
<gene>
    <name evidence="1" type="ORF">HXL70_04245</name>
</gene>
<evidence type="ECO:0000313" key="2">
    <source>
        <dbReference type="Proteomes" id="UP000757890"/>
    </source>
</evidence>
<accession>A0A930FPH7</accession>
<sequence length="115" mass="12412">MMNEAIVEKVKALIAAPSCYAGLKKIAEEYIAALGSDREKEAGRKLVAELEADVLSIDDVLAFFESDVGEKTFGAEQAAAYAAHAREVKAKGGKWCDCPACAPGREILDRKEEFC</sequence>
<proteinExistence type="predicted"/>